<organism evidence="1">
    <name type="scientific">freshwater metagenome</name>
    <dbReference type="NCBI Taxonomy" id="449393"/>
    <lineage>
        <taxon>unclassified sequences</taxon>
        <taxon>metagenomes</taxon>
        <taxon>ecological metagenomes</taxon>
    </lineage>
</organism>
<dbReference type="EMBL" id="CAFBPN010000071">
    <property type="protein sequence ID" value="CAB5026067.1"/>
    <property type="molecule type" value="Genomic_DNA"/>
</dbReference>
<dbReference type="GO" id="GO:0006418">
    <property type="term" value="P:tRNA aminoacylation for protein translation"/>
    <property type="evidence" value="ECO:0007669"/>
    <property type="project" value="InterPro"/>
</dbReference>
<evidence type="ECO:0000313" key="1">
    <source>
        <dbReference type="EMBL" id="CAB5026067.1"/>
    </source>
</evidence>
<dbReference type="GO" id="GO:0005524">
    <property type="term" value="F:ATP binding"/>
    <property type="evidence" value="ECO:0007669"/>
    <property type="project" value="InterPro"/>
</dbReference>
<dbReference type="SUPFAM" id="SSF47323">
    <property type="entry name" value="Anticodon-binding domain of a subclass of class I aminoacyl-tRNA synthetases"/>
    <property type="match status" value="1"/>
</dbReference>
<dbReference type="AlphaFoldDB" id="A0A6J7RBE1"/>
<reference evidence="1" key="1">
    <citation type="submission" date="2020-05" db="EMBL/GenBank/DDBJ databases">
        <authorList>
            <person name="Chiriac C."/>
            <person name="Salcher M."/>
            <person name="Ghai R."/>
            <person name="Kavagutti S V."/>
        </authorList>
    </citation>
    <scope>NUCLEOTIDE SEQUENCE</scope>
</reference>
<dbReference type="GO" id="GO:0004812">
    <property type="term" value="F:aminoacyl-tRNA ligase activity"/>
    <property type="evidence" value="ECO:0007669"/>
    <property type="project" value="InterPro"/>
</dbReference>
<proteinExistence type="predicted"/>
<gene>
    <name evidence="1" type="ORF">UFOPK4098_01154</name>
</gene>
<name>A0A6J7RBE1_9ZZZZ</name>
<sequence length="107" mass="11545">MWRWWNDSSVHIAHWPTSDDCIAGCTPTGNHELQLNSVCEVLGTIRRAKTEAKVSQRAEVASIVITAPSEALTAITTTFGDLTYAGSVLQSELRSADGEIITTVTLA</sequence>
<dbReference type="InterPro" id="IPR009080">
    <property type="entry name" value="tRNAsynth_Ia_anticodon-bd"/>
</dbReference>
<protein>
    <submittedName>
        <fullName evidence="1">Unannotated protein</fullName>
    </submittedName>
</protein>
<accession>A0A6J7RBE1</accession>